<protein>
    <submittedName>
        <fullName evidence="2">Uncharacterized protein</fullName>
    </submittedName>
</protein>
<name>A0AAD9NFN6_9ANNE</name>
<feature type="compositionally biased region" description="Basic and acidic residues" evidence="1">
    <location>
        <begin position="261"/>
        <end position="270"/>
    </location>
</feature>
<keyword evidence="3" id="KW-1185">Reference proteome</keyword>
<feature type="non-terminal residue" evidence="2">
    <location>
        <position position="1"/>
    </location>
</feature>
<evidence type="ECO:0000313" key="2">
    <source>
        <dbReference type="EMBL" id="KAK2168310.1"/>
    </source>
</evidence>
<dbReference type="EMBL" id="JAODUP010000018">
    <property type="protein sequence ID" value="KAK2168310.1"/>
    <property type="molecule type" value="Genomic_DNA"/>
</dbReference>
<dbReference type="AlphaFoldDB" id="A0AAD9NFN6"/>
<gene>
    <name evidence="2" type="ORF">LSH36_18g08034</name>
</gene>
<accession>A0AAD9NFN6</accession>
<comment type="caution">
    <text evidence="2">The sequence shown here is derived from an EMBL/GenBank/DDBJ whole genome shotgun (WGS) entry which is preliminary data.</text>
</comment>
<evidence type="ECO:0000313" key="3">
    <source>
        <dbReference type="Proteomes" id="UP001208570"/>
    </source>
</evidence>
<evidence type="ECO:0000256" key="1">
    <source>
        <dbReference type="SAM" id="MobiDB-lite"/>
    </source>
</evidence>
<reference evidence="2" key="1">
    <citation type="journal article" date="2023" name="Mol. Biol. Evol.">
        <title>Third-Generation Sequencing Reveals the Adaptive Role of the Epigenome in Three Deep-Sea Polychaetes.</title>
        <authorList>
            <person name="Perez M."/>
            <person name="Aroh O."/>
            <person name="Sun Y."/>
            <person name="Lan Y."/>
            <person name="Juniper S.K."/>
            <person name="Young C.R."/>
            <person name="Angers B."/>
            <person name="Qian P.Y."/>
        </authorList>
    </citation>
    <scope>NUCLEOTIDE SEQUENCE</scope>
    <source>
        <strain evidence="2">P08H-3</strain>
    </source>
</reference>
<dbReference type="Proteomes" id="UP001208570">
    <property type="component" value="Unassembled WGS sequence"/>
</dbReference>
<feature type="compositionally biased region" description="Basic and acidic residues" evidence="1">
    <location>
        <begin position="22"/>
        <end position="62"/>
    </location>
</feature>
<proteinExistence type="predicted"/>
<feature type="region of interest" description="Disordered" evidence="1">
    <location>
        <begin position="1"/>
        <end position="378"/>
    </location>
</feature>
<sequence>PIGRGMKRTTSLPDSALDSEESEKQYAERADMKPEVERRKGACADWDDNRETAARARGDQRAVRQGGSYGQVGVKQKPTPPPKPELSRRASNESAGRQVAGCDDVSRTGVIQTARTRGVGQSPDAEREAARPSGLRVVDVDPGIQLVDDEEAVSPGGTRRRQRPQHLVLSKQHNAGSTASTSSSSGSIDSLERDRPSGESSDGATVDPSKPAHHDHKMTEPKWQTSASTTTTSTRTVAEGAEVQPSGTIKKKPSAIGRAGLAEHGDRDRSLSPSRRSPKSPPRSPSWKRYRESPPRSPTMYSISPSMSPTERFPSTFVERTSPSLGREDPYGDDYGPPSAREHNTFSFEQHELTNYGGSGDQRSGFPERPPPKPARLVGQYQFEEEFAGELTPHALDLATYAATVASDTAHLTNMSVSPTCNLHVPDGADPDYLEVSPERESISPPSPNYFDDVDDDVDVSEPTPKSIDYQNTKRQRVKPPTTDWSPVTDLSPILDVSPSIERLEQEKMLAEQERQTTIQTDADLLYDSPPCTIKRRPKPQPPAKPQPVKDKPA</sequence>
<feature type="compositionally biased region" description="Basic and acidic residues" evidence="1">
    <location>
        <begin position="502"/>
        <end position="515"/>
    </location>
</feature>
<feature type="region of interest" description="Disordered" evidence="1">
    <location>
        <begin position="416"/>
        <end position="554"/>
    </location>
</feature>
<feature type="compositionally biased region" description="Low complexity" evidence="1">
    <location>
        <begin position="225"/>
        <end position="236"/>
    </location>
</feature>
<feature type="compositionally biased region" description="Low complexity" evidence="1">
    <location>
        <begin position="175"/>
        <end position="187"/>
    </location>
</feature>
<feature type="non-terminal residue" evidence="2">
    <location>
        <position position="554"/>
    </location>
</feature>
<organism evidence="2 3">
    <name type="scientific">Paralvinella palmiformis</name>
    <dbReference type="NCBI Taxonomy" id="53620"/>
    <lineage>
        <taxon>Eukaryota</taxon>
        <taxon>Metazoa</taxon>
        <taxon>Spiralia</taxon>
        <taxon>Lophotrochozoa</taxon>
        <taxon>Annelida</taxon>
        <taxon>Polychaeta</taxon>
        <taxon>Sedentaria</taxon>
        <taxon>Canalipalpata</taxon>
        <taxon>Terebellida</taxon>
        <taxon>Terebelliformia</taxon>
        <taxon>Alvinellidae</taxon>
        <taxon>Paralvinella</taxon>
    </lineage>
</organism>
<feature type="compositionally biased region" description="Basic and acidic residues" evidence="1">
    <location>
        <begin position="340"/>
        <end position="352"/>
    </location>
</feature>
<feature type="compositionally biased region" description="Polar residues" evidence="1">
    <location>
        <begin position="299"/>
        <end position="309"/>
    </location>
</feature>